<dbReference type="GO" id="GO:0016491">
    <property type="term" value="F:oxidoreductase activity"/>
    <property type="evidence" value="ECO:0007669"/>
    <property type="project" value="InterPro"/>
</dbReference>
<name>A0A4R6G6H7_9BURK</name>
<keyword evidence="3" id="KW-1185">Reference proteome</keyword>
<evidence type="ECO:0000259" key="1">
    <source>
        <dbReference type="Pfam" id="PF01593"/>
    </source>
</evidence>
<gene>
    <name evidence="2" type="ORF">EV677_1587</name>
</gene>
<protein>
    <submittedName>
        <fullName evidence="2">Putative NAD/FAD-binding protein</fullName>
    </submittedName>
</protein>
<proteinExistence type="predicted"/>
<dbReference type="EMBL" id="SNWF01000005">
    <property type="protein sequence ID" value="TDN89530.1"/>
    <property type="molecule type" value="Genomic_DNA"/>
</dbReference>
<dbReference type="Gene3D" id="3.30.70.1990">
    <property type="match status" value="1"/>
</dbReference>
<dbReference type="FunFam" id="1.10.405.20:FF:000001">
    <property type="entry name" value="Amine oxidase"/>
    <property type="match status" value="1"/>
</dbReference>
<dbReference type="Gene3D" id="1.10.405.20">
    <property type="match status" value="1"/>
</dbReference>
<sequence>MEMKIAVAGSGIAGLSCAYRLAEAGYDVTLFEANNYFGGHTHTVDVTLDGYTHGVDTGFLVFNRKTYPNLIALFSELKVETAATDMSFSVKLPLANRTLEWAGGNLDAVFAQRRNLVSPRFHQMLRDILRFNQNATRLAVNADAKSSLELQAEVDQDMTLGRYLTQHNYSKEFRDWYLLPMAGCIWSCPTEQMLAFPLTSFLHFCHNHGLLQINDRPQWQTVRGGARRYVDKMLATIPHKHLNTTIESVTRASTNNVIKITVQTRHDEQICEHVFDHIVLASHSDQSLRILQDASAAEKSLLSAITYQANKAVLHTDTRCLPKEKKTWSAWNYQSVQDGREPRVCVHYLINQLQPLPFKQSVIVSLNPIDAPHPDSVLGSYDYAHPIFDAKAIAAQRKLSSIQGKQNTWFAGAWTGYGFHEDGLKSGIAVAQAIMALPAKSADATPRKLAVAYC</sequence>
<dbReference type="Pfam" id="PF01593">
    <property type="entry name" value="Amino_oxidase"/>
    <property type="match status" value="1"/>
</dbReference>
<organism evidence="2 3">
    <name type="scientific">Herminiimonas fonticola</name>
    <dbReference type="NCBI Taxonomy" id="303380"/>
    <lineage>
        <taxon>Bacteria</taxon>
        <taxon>Pseudomonadati</taxon>
        <taxon>Pseudomonadota</taxon>
        <taxon>Betaproteobacteria</taxon>
        <taxon>Burkholderiales</taxon>
        <taxon>Oxalobacteraceae</taxon>
        <taxon>Herminiimonas</taxon>
    </lineage>
</organism>
<dbReference type="InterPro" id="IPR036188">
    <property type="entry name" value="FAD/NAD-bd_sf"/>
</dbReference>
<evidence type="ECO:0000313" key="2">
    <source>
        <dbReference type="EMBL" id="TDN89530.1"/>
    </source>
</evidence>
<dbReference type="PANTHER" id="PTHR42923:SF17">
    <property type="entry name" value="AMINE OXIDASE DOMAIN-CONTAINING PROTEIN"/>
    <property type="match status" value="1"/>
</dbReference>
<accession>A0A4R6G6H7</accession>
<dbReference type="InterPro" id="IPR050464">
    <property type="entry name" value="Zeta_carotene_desat/Oxidored"/>
</dbReference>
<dbReference type="SUPFAM" id="SSF51905">
    <property type="entry name" value="FAD/NAD(P)-binding domain"/>
    <property type="match status" value="1"/>
</dbReference>
<dbReference type="Gene3D" id="3.50.50.60">
    <property type="entry name" value="FAD/NAD(P)-binding domain"/>
    <property type="match status" value="1"/>
</dbReference>
<dbReference type="AlphaFoldDB" id="A0A4R6G6H7"/>
<dbReference type="InterPro" id="IPR002937">
    <property type="entry name" value="Amino_oxidase"/>
</dbReference>
<dbReference type="PROSITE" id="PS51257">
    <property type="entry name" value="PROKAR_LIPOPROTEIN"/>
    <property type="match status" value="1"/>
</dbReference>
<evidence type="ECO:0000313" key="3">
    <source>
        <dbReference type="Proteomes" id="UP000294737"/>
    </source>
</evidence>
<comment type="caution">
    <text evidence="2">The sequence shown here is derived from an EMBL/GenBank/DDBJ whole genome shotgun (WGS) entry which is preliminary data.</text>
</comment>
<dbReference type="Proteomes" id="UP000294737">
    <property type="component" value="Unassembled WGS sequence"/>
</dbReference>
<reference evidence="2 3" key="1">
    <citation type="submission" date="2019-03" db="EMBL/GenBank/DDBJ databases">
        <title>Genomic Encyclopedia of Type Strains, Phase IV (KMG-IV): sequencing the most valuable type-strain genomes for metagenomic binning, comparative biology and taxonomic classification.</title>
        <authorList>
            <person name="Goeker M."/>
        </authorList>
    </citation>
    <scope>NUCLEOTIDE SEQUENCE [LARGE SCALE GENOMIC DNA]</scope>
    <source>
        <strain evidence="2 3">DSM 18555</strain>
    </source>
</reference>
<dbReference type="PANTHER" id="PTHR42923">
    <property type="entry name" value="PROTOPORPHYRINOGEN OXIDASE"/>
    <property type="match status" value="1"/>
</dbReference>
<feature type="domain" description="Amine oxidase" evidence="1">
    <location>
        <begin position="12"/>
        <end position="435"/>
    </location>
</feature>